<dbReference type="Pfam" id="PF07596">
    <property type="entry name" value="SBP_bac_10"/>
    <property type="match status" value="1"/>
</dbReference>
<dbReference type="SUPFAM" id="SSF54523">
    <property type="entry name" value="Pili subunits"/>
    <property type="match status" value="1"/>
</dbReference>
<dbReference type="PANTHER" id="PTHR30093">
    <property type="entry name" value="GENERAL SECRETION PATHWAY PROTEIN G"/>
    <property type="match status" value="1"/>
</dbReference>
<comment type="caution">
    <text evidence="2">The sequence shown here is derived from an EMBL/GenBank/DDBJ whole genome shotgun (WGS) entry which is preliminary data.</text>
</comment>
<dbReference type="PANTHER" id="PTHR30093:SF2">
    <property type="entry name" value="TYPE II SECRETION SYSTEM PROTEIN H"/>
    <property type="match status" value="1"/>
</dbReference>
<dbReference type="NCBIfam" id="TIGR02532">
    <property type="entry name" value="IV_pilin_GFxxxE"/>
    <property type="match status" value="1"/>
</dbReference>
<dbReference type="Pfam" id="PF07963">
    <property type="entry name" value="N_methyl"/>
    <property type="match status" value="1"/>
</dbReference>
<dbReference type="InterPro" id="IPR045584">
    <property type="entry name" value="Pilin-like"/>
</dbReference>
<dbReference type="InterPro" id="IPR012902">
    <property type="entry name" value="N_methyl_site"/>
</dbReference>
<organism evidence="2">
    <name type="scientific">marine sediment metagenome</name>
    <dbReference type="NCBI Taxonomy" id="412755"/>
    <lineage>
        <taxon>unclassified sequences</taxon>
        <taxon>metagenomes</taxon>
        <taxon>ecological metagenomes</taxon>
    </lineage>
</organism>
<protein>
    <recommendedName>
        <fullName evidence="1">DUF1559 domain-containing protein</fullName>
    </recommendedName>
</protein>
<feature type="non-terminal residue" evidence="2">
    <location>
        <position position="204"/>
    </location>
</feature>
<reference evidence="2" key="1">
    <citation type="journal article" date="2014" name="Front. Microbiol.">
        <title>High frequency of phylogenetically diverse reductive dehalogenase-homologous genes in deep subseafloor sedimentary metagenomes.</title>
        <authorList>
            <person name="Kawai M."/>
            <person name="Futagami T."/>
            <person name="Toyoda A."/>
            <person name="Takaki Y."/>
            <person name="Nishi S."/>
            <person name="Hori S."/>
            <person name="Arai W."/>
            <person name="Tsubouchi T."/>
            <person name="Morono Y."/>
            <person name="Uchiyama I."/>
            <person name="Ito T."/>
            <person name="Fujiyama A."/>
            <person name="Inagaki F."/>
            <person name="Takami H."/>
        </authorList>
    </citation>
    <scope>NUCLEOTIDE SEQUENCE</scope>
    <source>
        <strain evidence="2">Expedition CK06-06</strain>
    </source>
</reference>
<dbReference type="AlphaFoldDB" id="X0SWB4"/>
<name>X0SWB4_9ZZZZ</name>
<dbReference type="InterPro" id="IPR011453">
    <property type="entry name" value="DUF1559"/>
</dbReference>
<gene>
    <name evidence="2" type="ORF">S01H1_07144</name>
</gene>
<dbReference type="EMBL" id="BARS01003685">
    <property type="protein sequence ID" value="GAF85289.1"/>
    <property type="molecule type" value="Genomic_DNA"/>
</dbReference>
<sequence length="204" mass="21954">MVGRNRGYRAFTLVELLVVIAIIGVLIALLLPAVQAAREAARRASCQNKIKQLGLAMASYHTLRKSLFPKNWGDGGNGPQYGHSWISLILPHIEEVSLYNSIQFDQPVSDNIDVAKTPLGFLVCPSDAHDGTMPNQYMCGSNVGEWAVTNYKAVAGANWGSLSGSDHSYKQSDDGYGGRNFNSNNGLDFGDGLICRGLFGGSNS</sequence>
<evidence type="ECO:0000259" key="1">
    <source>
        <dbReference type="Pfam" id="PF07596"/>
    </source>
</evidence>
<proteinExistence type="predicted"/>
<dbReference type="Gene3D" id="3.30.700.10">
    <property type="entry name" value="Glycoprotein, Type 4 Pilin"/>
    <property type="match status" value="1"/>
</dbReference>
<accession>X0SWB4</accession>
<evidence type="ECO:0000313" key="2">
    <source>
        <dbReference type="EMBL" id="GAF85289.1"/>
    </source>
</evidence>
<feature type="domain" description="DUF1559" evidence="1">
    <location>
        <begin position="35"/>
        <end position="180"/>
    </location>
</feature>